<evidence type="ECO:0000259" key="7">
    <source>
        <dbReference type="Pfam" id="PF08801"/>
    </source>
</evidence>
<dbReference type="OrthoDB" id="6335686at2759"/>
<keyword evidence="4" id="KW-0539">Nucleus</keyword>
<feature type="region of interest" description="Disordered" evidence="5">
    <location>
        <begin position="714"/>
        <end position="746"/>
    </location>
</feature>
<dbReference type="FunFam" id="1.25.40.440:FF:000001">
    <property type="entry name" value="Nuclear pore complex subunit"/>
    <property type="match status" value="1"/>
</dbReference>
<dbReference type="GO" id="GO:0036228">
    <property type="term" value="P:protein localization to nuclear inner membrane"/>
    <property type="evidence" value="ECO:0007669"/>
    <property type="project" value="TreeGrafter"/>
</dbReference>
<dbReference type="InterPro" id="IPR036322">
    <property type="entry name" value="WD40_repeat_dom_sf"/>
</dbReference>
<comment type="subcellular location">
    <subcellularLocation>
        <location evidence="1">Nucleus</location>
    </subcellularLocation>
</comment>
<dbReference type="Gene3D" id="1.25.40.440">
    <property type="entry name" value="Nucleoporin, helical domain, central subdomain"/>
    <property type="match status" value="1"/>
</dbReference>
<protein>
    <recommendedName>
        <fullName evidence="10">Nucleoporin Nup133/Nup155-like N-terminal domain-containing protein</fullName>
    </recommendedName>
</protein>
<evidence type="ECO:0000256" key="5">
    <source>
        <dbReference type="SAM" id="MobiDB-lite"/>
    </source>
</evidence>
<dbReference type="GO" id="GO:0017056">
    <property type="term" value="F:structural constituent of nuclear pore"/>
    <property type="evidence" value="ECO:0007669"/>
    <property type="project" value="InterPro"/>
</dbReference>
<dbReference type="InterPro" id="IPR042537">
    <property type="entry name" value="Nucleoporin_Nup155_C_2"/>
</dbReference>
<feature type="domain" description="Nucleoporin Nup133/Nup155-like N-terminal" evidence="7">
    <location>
        <begin position="94"/>
        <end position="468"/>
    </location>
</feature>
<dbReference type="InterPro" id="IPR007187">
    <property type="entry name" value="Nucleoporin_Nup133/Nup155_C"/>
</dbReference>
<evidence type="ECO:0000256" key="2">
    <source>
        <dbReference type="ARBA" id="ARBA00007373"/>
    </source>
</evidence>
<feature type="region of interest" description="Disordered" evidence="5">
    <location>
        <begin position="970"/>
        <end position="993"/>
    </location>
</feature>
<dbReference type="InterPro" id="IPR042538">
    <property type="entry name" value="Nucleoporin_Nup155_C_3"/>
</dbReference>
<dbReference type="OMA" id="SWAPFQK"/>
<dbReference type="InterPro" id="IPR014908">
    <property type="entry name" value="Nucleoporin_Nup133/Nup155_N"/>
</dbReference>
<feature type="compositionally biased region" description="Basic residues" evidence="5">
    <location>
        <begin position="731"/>
        <end position="744"/>
    </location>
</feature>
<evidence type="ECO:0008006" key="10">
    <source>
        <dbReference type="Google" id="ProtNLM"/>
    </source>
</evidence>
<comment type="similarity">
    <text evidence="2">Belongs to the non-repetitive/WGA-negative nucleoporin family.</text>
</comment>
<feature type="compositionally biased region" description="Pro residues" evidence="5">
    <location>
        <begin position="977"/>
        <end position="991"/>
    </location>
</feature>
<evidence type="ECO:0000256" key="4">
    <source>
        <dbReference type="ARBA" id="ARBA00023242"/>
    </source>
</evidence>
<feature type="region of interest" description="Disordered" evidence="5">
    <location>
        <begin position="612"/>
        <end position="634"/>
    </location>
</feature>
<reference evidence="8 9" key="1">
    <citation type="journal article" date="2018" name="Nat. Ecol. Evol.">
        <title>Genomic signatures of mitonuclear coevolution across populations of Tigriopus californicus.</title>
        <authorList>
            <person name="Barreto F.S."/>
            <person name="Watson E.T."/>
            <person name="Lima T.G."/>
            <person name="Willett C.S."/>
            <person name="Edmands S."/>
            <person name="Li W."/>
            <person name="Burton R.S."/>
        </authorList>
    </citation>
    <scope>NUCLEOTIDE SEQUENCE [LARGE SCALE GENOMIC DNA]</scope>
    <source>
        <strain evidence="8 9">San Diego</strain>
    </source>
</reference>
<evidence type="ECO:0000313" key="8">
    <source>
        <dbReference type="EMBL" id="TRY77137.1"/>
    </source>
</evidence>
<dbReference type="GO" id="GO:0044611">
    <property type="term" value="C:nuclear pore inner ring"/>
    <property type="evidence" value="ECO:0007669"/>
    <property type="project" value="TreeGrafter"/>
</dbReference>
<evidence type="ECO:0000313" key="9">
    <source>
        <dbReference type="Proteomes" id="UP000318571"/>
    </source>
</evidence>
<dbReference type="STRING" id="6832.A0A553PHK8"/>
<evidence type="ECO:0000256" key="3">
    <source>
        <dbReference type="ARBA" id="ARBA00022448"/>
    </source>
</evidence>
<organism evidence="8 9">
    <name type="scientific">Tigriopus californicus</name>
    <name type="common">Marine copepod</name>
    <dbReference type="NCBI Taxonomy" id="6832"/>
    <lineage>
        <taxon>Eukaryota</taxon>
        <taxon>Metazoa</taxon>
        <taxon>Ecdysozoa</taxon>
        <taxon>Arthropoda</taxon>
        <taxon>Crustacea</taxon>
        <taxon>Multicrustacea</taxon>
        <taxon>Hexanauplia</taxon>
        <taxon>Copepoda</taxon>
        <taxon>Harpacticoida</taxon>
        <taxon>Harpacticidae</taxon>
        <taxon>Tigriopus</taxon>
    </lineage>
</organism>
<proteinExistence type="inferred from homology"/>
<dbReference type="InterPro" id="IPR004870">
    <property type="entry name" value="Nucleoporin_Nup155"/>
</dbReference>
<dbReference type="SUPFAM" id="SSF50978">
    <property type="entry name" value="WD40 repeat-like"/>
    <property type="match status" value="1"/>
</dbReference>
<dbReference type="GO" id="GO:0006606">
    <property type="term" value="P:protein import into nucleus"/>
    <property type="evidence" value="ECO:0007669"/>
    <property type="project" value="TreeGrafter"/>
</dbReference>
<evidence type="ECO:0000256" key="1">
    <source>
        <dbReference type="ARBA" id="ARBA00004123"/>
    </source>
</evidence>
<evidence type="ECO:0000259" key="6">
    <source>
        <dbReference type="Pfam" id="PF03177"/>
    </source>
</evidence>
<dbReference type="PANTHER" id="PTHR10350:SF6">
    <property type="entry name" value="NUCLEAR PORE COMPLEX PROTEIN NUP155"/>
    <property type="match status" value="1"/>
</dbReference>
<dbReference type="Gene3D" id="1.20.120.1880">
    <property type="entry name" value="Nucleoporin, helical C-terminal domain"/>
    <property type="match status" value="1"/>
</dbReference>
<keyword evidence="9" id="KW-1185">Reference proteome</keyword>
<dbReference type="GO" id="GO:0000972">
    <property type="term" value="P:transcription-dependent tethering of RNA polymerase II gene DNA at nuclear periphery"/>
    <property type="evidence" value="ECO:0007669"/>
    <property type="project" value="TreeGrafter"/>
</dbReference>
<sequence length="1372" mass="152914">MTLSSVNASAVANTHSGVGHGGVSWHESMEACGRMVEKMLHSDSQCPSLGDKLRCHAPGSPSGLGAGLSGNHDPDYPAVTAQSAVNAAALRAPSQIRRVPLPAELVEHFGHMQCNCLMGVFPGVGRAWLTIDSDIYLWRFEDGGDLAYFDGLGDTILSVAWLTPRVGVFKDHIKYLLCLTTAVEIVLLGVTFGPIPGHEEAEMHLLPEPLFTLATDAVYMMCIAGTAHGRIFMGGKDGCLYEFVYQAEDGWFGKKAQKINHSNSSLSFLVPSFINAAFYEEDPIEQIQVDESRHILYTRSEKGNIQVFDLGPEGRDMVKVVAVSQASIVQEAARVAIHIDQSNLTPIIGISVVPMSESPALALVAVSGNGVRFYFSVMGNNLMGRPQNLYLQHVRLPPGFSAASNVPRPSKAHMSYYNQGTLLLVCSQTEESDMLWLLSNDGFPFQNILMEGQTSLPLDGRVWALVEIPGEERMLRLYKDSFQSMQPPLVVIQHTQIAKRFVLISAQGTIIVSKLRPVDHLRQLLIDHGGPDNEVVKGFFSLHADAQGIATSLILACSRAIQDRKISEWATRAFFLYGGEPRLSFGQQAPNQAGNQAGRNVSMAQPFSPSFHPHIASTPAPHNQSAGNVNPFLTPRGDGGFGSQSMFQPELIFSSKHNGLYLYFSRLVRPLWLATLVVPGSQTTHLASTLTIDEIEWVLTQLCDLKEFMDRNSHMHSGSSGGVQASMSLGHPHHPHHPGNHLHKSHQEALLKERQSLLFLQQLVSHCQQVIGLWKVVCDHQVHVVAQKLGQDEQNILRGMYFRDLILSNAGKELSSRLVQAIINLYLADNASTDAISNRLREVCPALYNTEDAISSKAHEMLITAKSKSNPNERERLLRDAVNMCKDIASRVNLDVLTSHLAAVHCYWGVVEVCLAAANRRDPQGLALHYYKKSEPMEDQQGHQAFVNRMNCYKHVLEILRRLIDTGRAHPMSPSVPKAPGPPPPADPNQLPPQEASEYAENVFQLGLQSEDQLFHIALYQWLVDHNQFDRLLSIRSSFLEDYLTRGTKRSHETVLMFDLLWKYYEKARSYAAAARILAKLAERHTVDVALQQRLEYLSRAIMCVKSGEVNGESSRGGVGELLHDLEEKMEVARVQLQILDSLNLMDQASPSPNLKTAIDRLNADLLDISQLYQDFAEPYELWECQLAILHCSGHQDKLLVETVWEHILEKELRQSQDLTNSSRIPMIANKLKALGTLYASAAQRYFPLEFIVRKLEVFSCQIQSDHTWVFKTLLNVSIPIPKVLEVYNRLYLANEPVWLRQGSPHHLLYVLARLLDTFASSPSMVSYNERRQFVVTCLDAVGKYLSNLYTKHDSNLLVSEFKAIQAKLERL</sequence>
<comment type="caution">
    <text evidence="8">The sequence shown here is derived from an EMBL/GenBank/DDBJ whole genome shotgun (WGS) entry which is preliminary data.</text>
</comment>
<accession>A0A553PHK8</accession>
<dbReference type="Gene3D" id="1.25.40.450">
    <property type="entry name" value="Nucleoporin, helical domain, N-terminal subdomain"/>
    <property type="match status" value="1"/>
</dbReference>
<feature type="compositionally biased region" description="Polar residues" evidence="5">
    <location>
        <begin position="715"/>
        <end position="727"/>
    </location>
</feature>
<dbReference type="Gene3D" id="1.20.58.1780">
    <property type="match status" value="1"/>
</dbReference>
<feature type="domain" description="Nucleoporin Nup133/Nup155-like C-terminal" evidence="6">
    <location>
        <begin position="654"/>
        <end position="1349"/>
    </location>
</feature>
<dbReference type="Pfam" id="PF03177">
    <property type="entry name" value="Nucleoporin_C"/>
    <property type="match status" value="1"/>
</dbReference>
<dbReference type="Pfam" id="PF08801">
    <property type="entry name" value="Nucleoporin_N"/>
    <property type="match status" value="1"/>
</dbReference>
<dbReference type="Proteomes" id="UP000318571">
    <property type="component" value="Chromosome 5"/>
</dbReference>
<dbReference type="GO" id="GO:0006405">
    <property type="term" value="P:RNA export from nucleus"/>
    <property type="evidence" value="ECO:0007669"/>
    <property type="project" value="TreeGrafter"/>
</dbReference>
<dbReference type="EMBL" id="VCGU01000004">
    <property type="protein sequence ID" value="TRY77137.1"/>
    <property type="molecule type" value="Genomic_DNA"/>
</dbReference>
<gene>
    <name evidence="8" type="ORF">TCAL_08551</name>
</gene>
<dbReference type="PANTHER" id="PTHR10350">
    <property type="entry name" value="NUCLEAR PORE COMPLEX PROTEIN NUP155"/>
    <property type="match status" value="1"/>
</dbReference>
<dbReference type="InterPro" id="IPR042533">
    <property type="entry name" value="Nucleoporin_Nup155_C_1"/>
</dbReference>
<name>A0A553PHK8_TIGCA</name>
<keyword evidence="3" id="KW-0813">Transport</keyword>